<dbReference type="AlphaFoldDB" id="A0AAE5X9G3"/>
<name>A0AAE5X9G3_9BRAD</name>
<proteinExistence type="predicted"/>
<dbReference type="EMBL" id="CP030054">
    <property type="protein sequence ID" value="QAU51238.1"/>
    <property type="molecule type" value="Genomic_DNA"/>
</dbReference>
<sequence length="66" mass="6882">MYAKAGGPLPTEQEKQACIADVFRLCSAAIPDANAITSCLKSNVAGVSAECRLVLSTRERPSGVSK</sequence>
<evidence type="ECO:0000313" key="2">
    <source>
        <dbReference type="EMBL" id="RXH04769.1"/>
    </source>
</evidence>
<evidence type="ECO:0000313" key="4">
    <source>
        <dbReference type="Proteomes" id="UP000290401"/>
    </source>
</evidence>
<dbReference type="KEGG" id="bgz:XH91_36425"/>
<geneLocation type="plasmid" evidence="1 3">
    <name>unnamed1</name>
</geneLocation>
<gene>
    <name evidence="2" type="ORF">EAS56_36570</name>
    <name evidence="1" type="ORF">XH91_36425</name>
</gene>
<protein>
    <submittedName>
        <fullName evidence="1">Uncharacterized protein</fullName>
    </submittedName>
</protein>
<dbReference type="Proteomes" id="UP000288972">
    <property type="component" value="Plasmid unnamed1"/>
</dbReference>
<dbReference type="EMBL" id="RDQZ01000054">
    <property type="protein sequence ID" value="RXH04769.1"/>
    <property type="molecule type" value="Genomic_DNA"/>
</dbReference>
<keyword evidence="4" id="KW-1185">Reference proteome</keyword>
<organism evidence="1 3">
    <name type="scientific">Bradyrhizobium guangzhouense</name>
    <dbReference type="NCBI Taxonomy" id="1325095"/>
    <lineage>
        <taxon>Bacteria</taxon>
        <taxon>Pseudomonadati</taxon>
        <taxon>Pseudomonadota</taxon>
        <taxon>Alphaproteobacteria</taxon>
        <taxon>Hyphomicrobiales</taxon>
        <taxon>Nitrobacteraceae</taxon>
        <taxon>Bradyrhizobium</taxon>
    </lineage>
</organism>
<reference evidence="2 4" key="2">
    <citation type="submission" date="2018-10" db="EMBL/GenBank/DDBJ databases">
        <title>Bradyrhizobium sp. nov., effective nodules isolated from peanut in China.</title>
        <authorList>
            <person name="Li Y."/>
        </authorList>
    </citation>
    <scope>NUCLEOTIDE SEQUENCE [LARGE SCALE GENOMIC DNA]</scope>
    <source>
        <strain evidence="2 4">CCBAU 53426</strain>
    </source>
</reference>
<keyword evidence="1" id="KW-0614">Plasmid</keyword>
<evidence type="ECO:0000313" key="1">
    <source>
        <dbReference type="EMBL" id="QAU51238.1"/>
    </source>
</evidence>
<reference evidence="1 3" key="1">
    <citation type="submission" date="2018-06" db="EMBL/GenBank/DDBJ databases">
        <title>Comparative genomics of rhizobia nodulating Arachis hypogaea in China.</title>
        <authorList>
            <person name="Li Y."/>
        </authorList>
    </citation>
    <scope>NUCLEOTIDE SEQUENCE [LARGE SCALE GENOMIC DNA]</scope>
    <source>
        <strain evidence="1 3">CCBAU 51670</strain>
        <plasmid evidence="1 3">unnamed1</plasmid>
    </source>
</reference>
<accession>A0AAE5X9G3</accession>
<evidence type="ECO:0000313" key="3">
    <source>
        <dbReference type="Proteomes" id="UP000288972"/>
    </source>
</evidence>
<dbReference type="Proteomes" id="UP000290401">
    <property type="component" value="Unassembled WGS sequence"/>
</dbReference>